<dbReference type="InterPro" id="IPR029132">
    <property type="entry name" value="CBAH/NAAA_C"/>
</dbReference>
<dbReference type="SUPFAM" id="SSF56235">
    <property type="entry name" value="N-terminal nucleophile aminohydrolases (Ntn hydrolases)"/>
    <property type="match status" value="1"/>
</dbReference>
<evidence type="ECO:0000313" key="5">
    <source>
        <dbReference type="EMBL" id="MUV15487.1"/>
    </source>
</evidence>
<dbReference type="InterPro" id="IPR052193">
    <property type="entry name" value="Peptidase_C59"/>
</dbReference>
<protein>
    <submittedName>
        <fullName evidence="5">Linear amide C-N hydrolase</fullName>
    </submittedName>
</protein>
<organism evidence="5 6">
    <name type="scientific">Noviluteimonas gilva</name>
    <dbReference type="NCBI Taxonomy" id="2682097"/>
    <lineage>
        <taxon>Bacteria</taxon>
        <taxon>Pseudomonadati</taxon>
        <taxon>Pseudomonadota</taxon>
        <taxon>Gammaproteobacteria</taxon>
        <taxon>Lysobacterales</taxon>
        <taxon>Lysobacteraceae</taxon>
        <taxon>Noviluteimonas</taxon>
    </lineage>
</organism>
<accession>A0A7C9MNP3</accession>
<dbReference type="EMBL" id="WOXT01000005">
    <property type="protein sequence ID" value="MUV15487.1"/>
    <property type="molecule type" value="Genomic_DNA"/>
</dbReference>
<gene>
    <name evidence="5" type="ORF">GN331_14870</name>
</gene>
<dbReference type="Proteomes" id="UP000479692">
    <property type="component" value="Unassembled WGS sequence"/>
</dbReference>
<reference evidence="5 6" key="1">
    <citation type="submission" date="2019-12" db="EMBL/GenBank/DDBJ databases">
        <authorList>
            <person name="Xu J."/>
        </authorList>
    </citation>
    <scope>NUCLEOTIDE SEQUENCE [LARGE SCALE GENOMIC DNA]</scope>
    <source>
        <strain evidence="5 6">HX-5-24</strain>
    </source>
</reference>
<comment type="caution">
    <text evidence="5">The sequence shown here is derived from an EMBL/GenBank/DDBJ whole genome shotgun (WGS) entry which is preliminary data.</text>
</comment>
<keyword evidence="2 5" id="KW-0378">Hydrolase</keyword>
<keyword evidence="6" id="KW-1185">Reference proteome</keyword>
<keyword evidence="3" id="KW-0732">Signal</keyword>
<name>A0A7C9MNP3_9GAMM</name>
<evidence type="ECO:0000256" key="2">
    <source>
        <dbReference type="ARBA" id="ARBA00022801"/>
    </source>
</evidence>
<evidence type="ECO:0000313" key="6">
    <source>
        <dbReference type="Proteomes" id="UP000479692"/>
    </source>
</evidence>
<dbReference type="InterPro" id="IPR029055">
    <property type="entry name" value="Ntn_hydrolases_N"/>
</dbReference>
<evidence type="ECO:0000256" key="3">
    <source>
        <dbReference type="SAM" id="SignalP"/>
    </source>
</evidence>
<feature type="chain" id="PRO_5028995456" evidence="3">
    <location>
        <begin position="25"/>
        <end position="358"/>
    </location>
</feature>
<dbReference type="AlphaFoldDB" id="A0A7C9MNP3"/>
<feature type="signal peptide" evidence="3">
    <location>
        <begin position="1"/>
        <end position="24"/>
    </location>
</feature>
<comment type="similarity">
    <text evidence="1">Belongs to the peptidase C59 family.</text>
</comment>
<feature type="domain" description="Choloylglycine hydrolase/NAAA C-terminal" evidence="4">
    <location>
        <begin position="25"/>
        <end position="215"/>
    </location>
</feature>
<dbReference type="Gene3D" id="3.60.60.10">
    <property type="entry name" value="Penicillin V Acylase, Chain A"/>
    <property type="match status" value="1"/>
</dbReference>
<proteinExistence type="inferred from homology"/>
<feature type="domain" description="Choloylglycine hydrolase/NAAA C-terminal" evidence="4">
    <location>
        <begin position="219"/>
        <end position="318"/>
    </location>
</feature>
<evidence type="ECO:0000256" key="1">
    <source>
        <dbReference type="ARBA" id="ARBA00006625"/>
    </source>
</evidence>
<dbReference type="GO" id="GO:0016787">
    <property type="term" value="F:hydrolase activity"/>
    <property type="evidence" value="ECO:0007669"/>
    <property type="project" value="UniProtKB-KW"/>
</dbReference>
<sequence>MRILNTLRNSVLVVAIALASPADACTRVLYVGDEGLVVTGRSMDWAEDMHSNVWVFPRGMARDGASGANTVKWTSKYGSLAITAYDAGTADGMNEKGLVMNGLYLVESDYGKPDKRPTMSVMVAGQYVLDNFATVAEVVDDLRAERFRLIAPNLPNGKAASVHMSLSDPSGDSAIFEWLDGKLVIHHGKDYRVMTNSPSFDQQLAIQQYWRGVDPLTFLPGSINAADRFVRASFLVNAIPRKADKNTLSAVPGGTYENQAMAAVLSVVRAVGTPLGVTHPTKPNLSSSLWRSVYDQKDLVLYFDSATSPNAFWVPFADLDFKPGAPVMKLTTAGGKVYAGNAASQFVAAKPFTFLGAS</sequence>
<dbReference type="PANTHER" id="PTHR35527:SF2">
    <property type="entry name" value="HYDROLASE"/>
    <property type="match status" value="1"/>
</dbReference>
<dbReference type="CDD" id="cd01902">
    <property type="entry name" value="Ntn_CGH"/>
    <property type="match status" value="1"/>
</dbReference>
<dbReference type="PANTHER" id="PTHR35527">
    <property type="entry name" value="CHOLOYLGLYCINE HYDROLASE"/>
    <property type="match status" value="1"/>
</dbReference>
<evidence type="ECO:0000259" key="4">
    <source>
        <dbReference type="Pfam" id="PF02275"/>
    </source>
</evidence>
<dbReference type="Pfam" id="PF02275">
    <property type="entry name" value="CBAH"/>
    <property type="match status" value="2"/>
</dbReference>
<dbReference type="RefSeq" id="WP_156643080.1">
    <property type="nucleotide sequence ID" value="NZ_WOXT01000005.1"/>
</dbReference>